<name>D8PV30_SCHCM</name>
<dbReference type="EMBL" id="GL377303">
    <property type="protein sequence ID" value="EFJ00802.1"/>
    <property type="molecule type" value="Genomic_DNA"/>
</dbReference>
<dbReference type="RefSeq" id="XP_003035704.1">
    <property type="nucleotide sequence ID" value="XM_003035658.1"/>
</dbReference>
<reference evidence="1 2" key="1">
    <citation type="journal article" date="2010" name="Nat. Biotechnol.">
        <title>Genome sequence of the model mushroom Schizophyllum commune.</title>
        <authorList>
            <person name="Ohm R.A."/>
            <person name="de Jong J.F."/>
            <person name="Lugones L.G."/>
            <person name="Aerts A."/>
            <person name="Kothe E."/>
            <person name="Stajich J.E."/>
            <person name="de Vries R.P."/>
            <person name="Record E."/>
            <person name="Levasseur A."/>
            <person name="Baker S.E."/>
            <person name="Bartholomew K.A."/>
            <person name="Coutinho P.M."/>
            <person name="Erdmann S."/>
            <person name="Fowler T.J."/>
            <person name="Gathman A.C."/>
            <person name="Lombard V."/>
            <person name="Henrissat B."/>
            <person name="Knabe N."/>
            <person name="Kuees U."/>
            <person name="Lilly W.W."/>
            <person name="Lindquist E."/>
            <person name="Lucas S."/>
            <person name="Magnuson J.K."/>
            <person name="Piumi F."/>
            <person name="Raudaskoski M."/>
            <person name="Salamov A."/>
            <person name="Schmutz J."/>
            <person name="Schwarze F.W.M.R."/>
            <person name="vanKuyk P.A."/>
            <person name="Horton J.S."/>
            <person name="Grigoriev I.V."/>
            <person name="Woesten H.A.B."/>
        </authorList>
    </citation>
    <scope>NUCLEOTIDE SEQUENCE [LARGE SCALE GENOMIC DNA]</scope>
    <source>
        <strain evidence="2">H4-8 / FGSC 9210</strain>
    </source>
</reference>
<proteinExistence type="predicted"/>
<dbReference type="GeneID" id="9595383"/>
<protein>
    <submittedName>
        <fullName evidence="1">Uncharacterized protein</fullName>
    </submittedName>
</protein>
<gene>
    <name evidence="1" type="ORF">SCHCODRAFT_105061</name>
</gene>
<dbReference type="InParanoid" id="D8PV30"/>
<feature type="non-terminal residue" evidence="1">
    <location>
        <position position="274"/>
    </location>
</feature>
<dbReference type="VEuPathDB" id="FungiDB:SCHCODRAFT_02484135"/>
<organism evidence="2">
    <name type="scientific">Schizophyllum commune (strain H4-8 / FGSC 9210)</name>
    <name type="common">Split gill fungus</name>
    <dbReference type="NCBI Taxonomy" id="578458"/>
    <lineage>
        <taxon>Eukaryota</taxon>
        <taxon>Fungi</taxon>
        <taxon>Dikarya</taxon>
        <taxon>Basidiomycota</taxon>
        <taxon>Agaricomycotina</taxon>
        <taxon>Agaricomycetes</taxon>
        <taxon>Agaricomycetidae</taxon>
        <taxon>Agaricales</taxon>
        <taxon>Schizophyllaceae</taxon>
        <taxon>Schizophyllum</taxon>
    </lineage>
</organism>
<dbReference type="KEGG" id="scm:SCHCO_02484135"/>
<dbReference type="AlphaFoldDB" id="D8PV30"/>
<accession>D8PV30</accession>
<dbReference type="OrthoDB" id="10390063at2759"/>
<keyword evidence="2" id="KW-1185">Reference proteome</keyword>
<dbReference type="HOGENOM" id="CLU_1016177_0_0_1"/>
<evidence type="ECO:0000313" key="2">
    <source>
        <dbReference type="Proteomes" id="UP000007431"/>
    </source>
</evidence>
<dbReference type="Proteomes" id="UP000007431">
    <property type="component" value="Unassembled WGS sequence"/>
</dbReference>
<sequence length="274" mass="31157">MWIVDEKAVQHVKAFFPEIALLGELCAQNPHWIFDSCRYIYSKLAQTSALRLLWQPTRDTARSVAVYAMHVSQIFEGLRSIVDAIFLAISSGDGAAIEPQVDSIADAASVLLTRIDDGLHAFDVADGNIFEYVQIVNRQFAPSQPAKFFLPVVDLRTDEDILRDNARRDILRELRTAHTSMVSVSSVLEQIRISVDFMINRFFGNKLADLRRLPEDERRRVSMGMQQMISCLACDAKTCRSAVQHISNLEEEYWRLLQSELKSASEIEEDKLFS</sequence>
<evidence type="ECO:0000313" key="1">
    <source>
        <dbReference type="EMBL" id="EFJ00802.1"/>
    </source>
</evidence>